<dbReference type="Proteomes" id="UP000067399">
    <property type="component" value="Chromosome"/>
</dbReference>
<dbReference type="SFLD" id="SFLDS00019">
    <property type="entry name" value="Glutathione_Transferase_(cytos"/>
    <property type="match status" value="1"/>
</dbReference>
<dbReference type="InterPro" id="IPR036249">
    <property type="entry name" value="Thioredoxin-like_sf"/>
</dbReference>
<organism evidence="3 4">
    <name type="scientific">endosymbiont of Bathymodiolus septemdierum str. Myojin knoll</name>
    <dbReference type="NCBI Taxonomy" id="1303921"/>
    <lineage>
        <taxon>Bacteria</taxon>
        <taxon>Pseudomonadati</taxon>
        <taxon>Pseudomonadota</taxon>
        <taxon>Gammaproteobacteria</taxon>
        <taxon>sulfur-oxidizing symbionts</taxon>
    </lineage>
</organism>
<dbReference type="InterPro" id="IPR004045">
    <property type="entry name" value="Glutathione_S-Trfase_N"/>
</dbReference>
<evidence type="ECO:0000259" key="1">
    <source>
        <dbReference type="PROSITE" id="PS50404"/>
    </source>
</evidence>
<dbReference type="SUPFAM" id="SSF52833">
    <property type="entry name" value="Thioredoxin-like"/>
    <property type="match status" value="1"/>
</dbReference>
<reference evidence="3 4" key="2">
    <citation type="journal article" date="2016" name="ISME J.">
        <title>Heterogeneous composition of key metabolic gene clusters in a vent mussel symbiont population.</title>
        <authorList>
            <person name="Ikuta T."/>
            <person name="Takaki Y."/>
            <person name="Nagai Y."/>
            <person name="Shimamura S."/>
            <person name="Tsuda M."/>
            <person name="Kawagucci S."/>
            <person name="Aoki Y."/>
            <person name="Inoue K."/>
            <person name="Teruya M."/>
            <person name="Satou K."/>
            <person name="Teruya K."/>
            <person name="Shimoji M."/>
            <person name="Tamotsu H."/>
            <person name="Hirano T."/>
            <person name="Maruyama T."/>
            <person name="Yoshida T."/>
        </authorList>
    </citation>
    <scope>NUCLEOTIDE SEQUENCE [LARGE SCALE GENOMIC DNA]</scope>
    <source>
        <strain evidence="3 4">Myojin Knoll</strain>
    </source>
</reference>
<evidence type="ECO:0000313" key="3">
    <source>
        <dbReference type="EMBL" id="BAS67042.1"/>
    </source>
</evidence>
<proteinExistence type="predicted"/>
<feature type="domain" description="GST N-terminal" evidence="1">
    <location>
        <begin position="21"/>
        <end position="99"/>
    </location>
</feature>
<dbReference type="KEGG" id="ebh:BSEPE_0012"/>
<evidence type="ECO:0000313" key="4">
    <source>
        <dbReference type="Proteomes" id="UP000067399"/>
    </source>
</evidence>
<evidence type="ECO:0000259" key="2">
    <source>
        <dbReference type="PROSITE" id="PS50405"/>
    </source>
</evidence>
<accession>A0A0P0UQ17</accession>
<dbReference type="InterPro" id="IPR010987">
    <property type="entry name" value="Glutathione-S-Trfase_C-like"/>
</dbReference>
<dbReference type="Gene3D" id="1.20.1050.10">
    <property type="match status" value="1"/>
</dbReference>
<keyword evidence="4" id="KW-1185">Reference proteome</keyword>
<dbReference type="PROSITE" id="PS51354">
    <property type="entry name" value="GLUTAREDOXIN_2"/>
    <property type="match status" value="1"/>
</dbReference>
<dbReference type="Pfam" id="PF13409">
    <property type="entry name" value="GST_N_2"/>
    <property type="match status" value="1"/>
</dbReference>
<dbReference type="Pfam" id="PF00043">
    <property type="entry name" value="GST_C"/>
    <property type="match status" value="1"/>
</dbReference>
<gene>
    <name evidence="3" type="primary">sspA</name>
    <name evidence="3" type="ORF">BSEPE_0012</name>
</gene>
<name>A0A0P0UQ17_9GAMM</name>
<dbReference type="AlphaFoldDB" id="A0A0P0UQ17"/>
<dbReference type="InterPro" id="IPR036282">
    <property type="entry name" value="Glutathione-S-Trfase_C_sf"/>
</dbReference>
<sequence length="222" mass="25497">MSSLFFILQGQNTMTNKPNPSSTILYSSDDDMQSHAVRFIMAEKNIERKVVSLDAEKMPEEILERSPGQAIPTLFDRGIVLYDLSVIMEYLDERFPFPPLLPVDPIEKSEKRLLIFRFTRSVDSWFEQVAIIETGEEKEAIAARKTLKSNLIELVPLFEYKPFFKSDNMTIVDACLAVLLWRLKKLDINLGAPGKAVTDYANRLFARDSFKESLTDCEKEFN</sequence>
<dbReference type="PANTHER" id="PTHR43968">
    <property type="match status" value="1"/>
</dbReference>
<dbReference type="InterPro" id="IPR040079">
    <property type="entry name" value="Glutathione_S-Trfase"/>
</dbReference>
<dbReference type="PROSITE" id="PS50405">
    <property type="entry name" value="GST_CTER"/>
    <property type="match status" value="1"/>
</dbReference>
<dbReference type="EMBL" id="AP013042">
    <property type="protein sequence ID" value="BAS67042.1"/>
    <property type="molecule type" value="Genomic_DNA"/>
</dbReference>
<dbReference type="Gene3D" id="3.40.30.10">
    <property type="entry name" value="Glutaredoxin"/>
    <property type="match status" value="1"/>
</dbReference>
<dbReference type="SUPFAM" id="SSF47616">
    <property type="entry name" value="GST C-terminal domain-like"/>
    <property type="match status" value="1"/>
</dbReference>
<dbReference type="InterPro" id="IPR050983">
    <property type="entry name" value="GST_Omega/HSP26"/>
</dbReference>
<protein>
    <submittedName>
        <fullName evidence="3">RNA polymerase-associated protein</fullName>
    </submittedName>
</protein>
<feature type="domain" description="GST C-terminal" evidence="2">
    <location>
        <begin position="104"/>
        <end position="222"/>
    </location>
</feature>
<dbReference type="STRING" id="1303921.BSEPE_0012"/>
<dbReference type="InterPro" id="IPR004046">
    <property type="entry name" value="GST_C"/>
</dbReference>
<dbReference type="PANTHER" id="PTHR43968:SF6">
    <property type="entry name" value="GLUTATHIONE S-TRANSFERASE OMEGA"/>
    <property type="match status" value="1"/>
</dbReference>
<reference evidence="3 4" key="1">
    <citation type="journal article" date="2000" name="Mar. Ecol. Prog. Ser.">
        <title>Phylogenetic characterization of endosymbionts in three hydrothermal vent mussels: influence on host distributions.</title>
        <authorList>
            <person name="Fujiwara Y."/>
            <person name="Takai K."/>
            <person name="Uematsu K."/>
            <person name="Tsuchida S."/>
            <person name="Hunt J.C."/>
            <person name="Hashimoto J."/>
        </authorList>
    </citation>
    <scope>NUCLEOTIDE SEQUENCE [LARGE SCALE GENOMIC DNA]</scope>
    <source>
        <strain evidence="3 4">Myojin Knoll</strain>
    </source>
</reference>
<dbReference type="PROSITE" id="PS50404">
    <property type="entry name" value="GST_NTER"/>
    <property type="match status" value="1"/>
</dbReference>
<dbReference type="GO" id="GO:0005737">
    <property type="term" value="C:cytoplasm"/>
    <property type="evidence" value="ECO:0007669"/>
    <property type="project" value="TreeGrafter"/>
</dbReference>